<keyword evidence="7 9" id="KW-0503">Monooxygenase</keyword>
<evidence type="ECO:0000256" key="8">
    <source>
        <dbReference type="ARBA" id="ARBA00055433"/>
    </source>
</evidence>
<evidence type="ECO:0000256" key="7">
    <source>
        <dbReference type="ARBA" id="ARBA00023033"/>
    </source>
</evidence>
<sequence>MDILTEPIARGFDIFDVPPGYLDDPYPWLRQLRDDDPIHPNADGSVLLTRYADVRAVWREPGTSVDKAEMFRERFGEGPLLAQHTTGMLFRDPPDHDRLRRIVHPFFTRATMARFRAFLEATVDQLIDDVAERGRFDLVTEFAEHIPAAMINRVLGVPAEDAQLLRRLGLQVLFPLNPRVPQEAIDAGHAAAGEFVDYLGEHLAEVRRRGVDGPPGSVLEALVAAEADGAAITPDESVHMCLLVFNGGHETTTNLISVGTYGLLQHPEEFARLAELDDRAVNVAVEEINRYVSPLQLQGRRTTAGMDLPSGSLPAGTEVVLCQASANRDEREFADPDRLDLSRKPNAHLAFGLGVHTCIGNQLARLEARVVFPRLARRLRGLALDGDPIVNPNIRFRGLSSLPVRIGAVT</sequence>
<evidence type="ECO:0000256" key="1">
    <source>
        <dbReference type="ARBA" id="ARBA00004660"/>
    </source>
</evidence>
<accession>A0A2A9FEP8</accession>
<protein>
    <recommendedName>
        <fullName evidence="12">Cytochrome P450</fullName>
    </recommendedName>
</protein>
<dbReference type="Proteomes" id="UP000243542">
    <property type="component" value="Unassembled WGS sequence"/>
</dbReference>
<keyword evidence="4 9" id="KW-0479">Metal-binding</keyword>
<dbReference type="RefSeq" id="WP_098513164.1">
    <property type="nucleotide sequence ID" value="NZ_JBIAKZ010000001.1"/>
</dbReference>
<evidence type="ECO:0000256" key="5">
    <source>
        <dbReference type="ARBA" id="ARBA00023002"/>
    </source>
</evidence>
<dbReference type="PROSITE" id="PS00086">
    <property type="entry name" value="CYTOCHROME_P450"/>
    <property type="match status" value="1"/>
</dbReference>
<dbReference type="EMBL" id="PDJK01000002">
    <property type="protein sequence ID" value="PFG49221.1"/>
    <property type="molecule type" value="Genomic_DNA"/>
</dbReference>
<dbReference type="AlphaFoldDB" id="A0A2A9FEP8"/>
<dbReference type="InterPro" id="IPR036396">
    <property type="entry name" value="Cyt_P450_sf"/>
</dbReference>
<organism evidence="10 11">
    <name type="scientific">Amycolatopsis sulphurea</name>
    <dbReference type="NCBI Taxonomy" id="76022"/>
    <lineage>
        <taxon>Bacteria</taxon>
        <taxon>Bacillati</taxon>
        <taxon>Actinomycetota</taxon>
        <taxon>Actinomycetes</taxon>
        <taxon>Pseudonocardiales</taxon>
        <taxon>Pseudonocardiaceae</taxon>
        <taxon>Amycolatopsis</taxon>
    </lineage>
</organism>
<dbReference type="Pfam" id="PF00067">
    <property type="entry name" value="p450"/>
    <property type="match status" value="1"/>
</dbReference>
<dbReference type="GO" id="GO:0004497">
    <property type="term" value="F:monooxygenase activity"/>
    <property type="evidence" value="ECO:0007669"/>
    <property type="project" value="UniProtKB-KW"/>
</dbReference>
<evidence type="ECO:0000256" key="6">
    <source>
        <dbReference type="ARBA" id="ARBA00023004"/>
    </source>
</evidence>
<proteinExistence type="inferred from homology"/>
<gene>
    <name evidence="10" type="ORF">ATK36_4360</name>
</gene>
<reference evidence="10 11" key="1">
    <citation type="submission" date="2017-10" db="EMBL/GenBank/DDBJ databases">
        <title>Sequencing the genomes of 1000 actinobacteria strains.</title>
        <authorList>
            <person name="Klenk H.-P."/>
        </authorList>
    </citation>
    <scope>NUCLEOTIDE SEQUENCE [LARGE SCALE GENOMIC DNA]</scope>
    <source>
        <strain evidence="10 11">DSM 46092</strain>
    </source>
</reference>
<keyword evidence="3 9" id="KW-0349">Heme</keyword>
<comment type="caution">
    <text evidence="10">The sequence shown here is derived from an EMBL/GenBank/DDBJ whole genome shotgun (WGS) entry which is preliminary data.</text>
</comment>
<dbReference type="GO" id="GO:0005506">
    <property type="term" value="F:iron ion binding"/>
    <property type="evidence" value="ECO:0007669"/>
    <property type="project" value="InterPro"/>
</dbReference>
<keyword evidence="6 9" id="KW-0408">Iron</keyword>
<dbReference type="CDD" id="cd20625">
    <property type="entry name" value="CYP164-like"/>
    <property type="match status" value="1"/>
</dbReference>
<dbReference type="FunFam" id="1.10.630.10:FF:000018">
    <property type="entry name" value="Cytochrome P450 monooxygenase"/>
    <property type="match status" value="1"/>
</dbReference>
<dbReference type="PANTHER" id="PTHR46696">
    <property type="entry name" value="P450, PUTATIVE (EUROFUNG)-RELATED"/>
    <property type="match status" value="1"/>
</dbReference>
<evidence type="ECO:0008006" key="12">
    <source>
        <dbReference type="Google" id="ProtNLM"/>
    </source>
</evidence>
<dbReference type="GO" id="GO:0020037">
    <property type="term" value="F:heme binding"/>
    <property type="evidence" value="ECO:0007669"/>
    <property type="project" value="InterPro"/>
</dbReference>
<keyword evidence="11" id="KW-1185">Reference proteome</keyword>
<dbReference type="Gene3D" id="1.10.630.10">
    <property type="entry name" value="Cytochrome P450"/>
    <property type="match status" value="1"/>
</dbReference>
<evidence type="ECO:0000313" key="11">
    <source>
        <dbReference type="Proteomes" id="UP000243542"/>
    </source>
</evidence>
<comment type="function">
    <text evidence="8">Involved in the coupling of aromatic side chains of the heptapeptide of vancomycin.</text>
</comment>
<evidence type="ECO:0000256" key="4">
    <source>
        <dbReference type="ARBA" id="ARBA00022723"/>
    </source>
</evidence>
<dbReference type="InterPro" id="IPR001128">
    <property type="entry name" value="Cyt_P450"/>
</dbReference>
<dbReference type="InterPro" id="IPR002397">
    <property type="entry name" value="Cyt_P450_B"/>
</dbReference>
<dbReference type="SUPFAM" id="SSF48264">
    <property type="entry name" value="Cytochrome P450"/>
    <property type="match status" value="1"/>
</dbReference>
<dbReference type="GO" id="GO:0016705">
    <property type="term" value="F:oxidoreductase activity, acting on paired donors, with incorporation or reduction of molecular oxygen"/>
    <property type="evidence" value="ECO:0007669"/>
    <property type="project" value="InterPro"/>
</dbReference>
<evidence type="ECO:0000256" key="9">
    <source>
        <dbReference type="RuleBase" id="RU000461"/>
    </source>
</evidence>
<dbReference type="InterPro" id="IPR017972">
    <property type="entry name" value="Cyt_P450_CS"/>
</dbReference>
<comment type="similarity">
    <text evidence="2 9">Belongs to the cytochrome P450 family.</text>
</comment>
<keyword evidence="5 9" id="KW-0560">Oxidoreductase</keyword>
<evidence type="ECO:0000256" key="3">
    <source>
        <dbReference type="ARBA" id="ARBA00022617"/>
    </source>
</evidence>
<dbReference type="PANTHER" id="PTHR46696:SF1">
    <property type="entry name" value="CYTOCHROME P450 YJIB-RELATED"/>
    <property type="match status" value="1"/>
</dbReference>
<dbReference type="PRINTS" id="PR00359">
    <property type="entry name" value="BP450"/>
</dbReference>
<name>A0A2A9FEP8_9PSEU</name>
<comment type="pathway">
    <text evidence="1">Antibiotic biosynthesis; vancomycin biosynthesis.</text>
</comment>
<evidence type="ECO:0000256" key="2">
    <source>
        <dbReference type="ARBA" id="ARBA00010617"/>
    </source>
</evidence>
<evidence type="ECO:0000313" key="10">
    <source>
        <dbReference type="EMBL" id="PFG49221.1"/>
    </source>
</evidence>